<gene>
    <name evidence="6" type="ORF">A3H26_00665</name>
</gene>
<organism evidence="6 7">
    <name type="scientific">candidate division WWE3 bacterium RIFCSPLOWO2_12_FULL_36_10</name>
    <dbReference type="NCBI Taxonomy" id="1802630"/>
    <lineage>
        <taxon>Bacteria</taxon>
        <taxon>Katanobacteria</taxon>
    </lineage>
</organism>
<comment type="similarity">
    <text evidence="1">Belongs to the GSP E family.</text>
</comment>
<dbReference type="SUPFAM" id="SSF52540">
    <property type="entry name" value="P-loop containing nucleoside triphosphate hydrolases"/>
    <property type="match status" value="1"/>
</dbReference>
<dbReference type="Gene3D" id="3.30.300.160">
    <property type="entry name" value="Type II secretion system, protein E, N-terminal domain"/>
    <property type="match status" value="1"/>
</dbReference>
<feature type="domain" description="Bacterial type II secretion system protein E" evidence="4">
    <location>
        <begin position="184"/>
        <end position="587"/>
    </location>
</feature>
<evidence type="ECO:0000313" key="7">
    <source>
        <dbReference type="Proteomes" id="UP000177763"/>
    </source>
</evidence>
<dbReference type="InterPro" id="IPR007831">
    <property type="entry name" value="T2SS_GspE_N"/>
</dbReference>
<keyword evidence="3" id="KW-0067">ATP-binding</keyword>
<evidence type="ECO:0000256" key="3">
    <source>
        <dbReference type="ARBA" id="ARBA00022840"/>
    </source>
</evidence>
<dbReference type="Gene3D" id="3.40.50.300">
    <property type="entry name" value="P-loop containing nucleotide triphosphate hydrolases"/>
    <property type="match status" value="1"/>
</dbReference>
<feature type="domain" description="Type II secretion system protein GspE N-terminal" evidence="5">
    <location>
        <begin position="64"/>
        <end position="148"/>
    </location>
</feature>
<evidence type="ECO:0000259" key="5">
    <source>
        <dbReference type="Pfam" id="PF05157"/>
    </source>
</evidence>
<keyword evidence="2" id="KW-0547">Nucleotide-binding</keyword>
<evidence type="ECO:0000313" key="6">
    <source>
        <dbReference type="EMBL" id="OGC57782.1"/>
    </source>
</evidence>
<dbReference type="Gene3D" id="3.30.450.90">
    <property type="match status" value="1"/>
</dbReference>
<proteinExistence type="inferred from homology"/>
<dbReference type="InterPro" id="IPR027417">
    <property type="entry name" value="P-loop_NTPase"/>
</dbReference>
<dbReference type="EMBL" id="MEVN01000005">
    <property type="protein sequence ID" value="OGC57782.1"/>
    <property type="molecule type" value="Genomic_DNA"/>
</dbReference>
<evidence type="ECO:0000256" key="1">
    <source>
        <dbReference type="ARBA" id="ARBA00006611"/>
    </source>
</evidence>
<accession>A0A1F4VKN4</accession>
<dbReference type="PANTHER" id="PTHR30258:SF1">
    <property type="entry name" value="PROTEIN TRANSPORT PROTEIN HOFB HOMOLOG"/>
    <property type="match status" value="1"/>
</dbReference>
<comment type="caution">
    <text evidence="6">The sequence shown here is derived from an EMBL/GenBank/DDBJ whole genome shotgun (WGS) entry which is preliminary data.</text>
</comment>
<dbReference type="InterPro" id="IPR037257">
    <property type="entry name" value="T2SS_E_N_sf"/>
</dbReference>
<dbReference type="GO" id="GO:0005886">
    <property type="term" value="C:plasma membrane"/>
    <property type="evidence" value="ECO:0007669"/>
    <property type="project" value="TreeGrafter"/>
</dbReference>
<evidence type="ECO:0000259" key="4">
    <source>
        <dbReference type="Pfam" id="PF00437"/>
    </source>
</evidence>
<dbReference type="GO" id="GO:0005524">
    <property type="term" value="F:ATP binding"/>
    <property type="evidence" value="ECO:0007669"/>
    <property type="project" value="UniProtKB-KW"/>
</dbReference>
<protein>
    <recommendedName>
        <fullName evidence="8">AAA+ ATPase domain-containing protein</fullName>
    </recommendedName>
</protein>
<dbReference type="FunFam" id="3.30.300.160:FF:000002">
    <property type="entry name" value="Type II secretion system protein E"/>
    <property type="match status" value="1"/>
</dbReference>
<dbReference type="PANTHER" id="PTHR30258">
    <property type="entry name" value="TYPE II SECRETION SYSTEM PROTEIN GSPE-RELATED"/>
    <property type="match status" value="1"/>
</dbReference>
<dbReference type="CDD" id="cd01129">
    <property type="entry name" value="PulE-GspE-like"/>
    <property type="match status" value="1"/>
</dbReference>
<dbReference type="FunFam" id="3.40.50.300:FF:000398">
    <property type="entry name" value="Type IV pilus assembly ATPase PilB"/>
    <property type="match status" value="1"/>
</dbReference>
<evidence type="ECO:0008006" key="8">
    <source>
        <dbReference type="Google" id="ProtNLM"/>
    </source>
</evidence>
<dbReference type="STRING" id="1802630.A3H26_00665"/>
<name>A0A1F4VKN4_UNCKA</name>
<dbReference type="Pfam" id="PF00437">
    <property type="entry name" value="T2SSE"/>
    <property type="match status" value="1"/>
</dbReference>
<dbReference type="GO" id="GO:0016887">
    <property type="term" value="F:ATP hydrolysis activity"/>
    <property type="evidence" value="ECO:0007669"/>
    <property type="project" value="TreeGrafter"/>
</dbReference>
<sequence length="591" mass="65266">MPVLTAQNQKGIEDVLYEKKLINSDQLSAIKFEHVNTGKNADQIIKERGYVSNEDYVKAFGEVYGIEYIKLAENKIDQKLLEIFPHAVAKRYNIVPFALDGDKLSLAMADPLDLQTIEFVERKTGYKVVPFISTIKELEHIIDEIGGKAIGEEISAALQEITATTLKIDESQGDLSSDESTIRDAPIARIVGMILETAVKIGASDVHLEPSEENTRLRYRVDGVLTEKRTLPKEMHDSIIARIKILAQMKIDEKRIPLDGRFKVQVGNTQTDLRVSTLPTIYGEKVVIRLLKEEGSIFTFKDLGMRGLSLKRFEEALLKPTGMILVTGPTGSGKTVTLASALAKLNTVRVNIVTLEDPVEIRVAGVNQVQVNPQAGLTFANGLRSFLRQDPNIIMVGEIRDSETAELAIQAALTGHLVLSTLHTNSSSGALPRLLDMGAESFLLASTVNVILAQRLVRKICSDCIEEYSPPPEIEEDIKNTLSSIETSKVLMSKDKVIADDMKKITSGKIKLFRGKGCEKCGKSGYRHRIGIFEVLEMSPKIAELTLDRKPADLIEKVAVEEGMLTLLQDGYLKVIEGITTLEEVMRVAKG</sequence>
<dbReference type="AlphaFoldDB" id="A0A1F4VKN4"/>
<dbReference type="Proteomes" id="UP000177763">
    <property type="component" value="Unassembled WGS sequence"/>
</dbReference>
<evidence type="ECO:0000256" key="2">
    <source>
        <dbReference type="ARBA" id="ARBA00022741"/>
    </source>
</evidence>
<reference evidence="6 7" key="1">
    <citation type="journal article" date="2016" name="Nat. Commun.">
        <title>Thousands of microbial genomes shed light on interconnected biogeochemical processes in an aquifer system.</title>
        <authorList>
            <person name="Anantharaman K."/>
            <person name="Brown C.T."/>
            <person name="Hug L.A."/>
            <person name="Sharon I."/>
            <person name="Castelle C.J."/>
            <person name="Probst A.J."/>
            <person name="Thomas B.C."/>
            <person name="Singh A."/>
            <person name="Wilkins M.J."/>
            <person name="Karaoz U."/>
            <person name="Brodie E.L."/>
            <person name="Williams K.H."/>
            <person name="Hubbard S.S."/>
            <person name="Banfield J.F."/>
        </authorList>
    </citation>
    <scope>NUCLEOTIDE SEQUENCE [LARGE SCALE GENOMIC DNA]</scope>
</reference>
<dbReference type="Pfam" id="PF05157">
    <property type="entry name" value="MshEN"/>
    <property type="match status" value="1"/>
</dbReference>
<dbReference type="InterPro" id="IPR001482">
    <property type="entry name" value="T2SS/T4SS_dom"/>
</dbReference>
<dbReference type="SUPFAM" id="SSF160246">
    <property type="entry name" value="EspE N-terminal domain-like"/>
    <property type="match status" value="1"/>
</dbReference>